<dbReference type="GO" id="GO:0005886">
    <property type="term" value="C:plasma membrane"/>
    <property type="evidence" value="ECO:0007669"/>
    <property type="project" value="UniProtKB-SubCell"/>
</dbReference>
<accession>A0A538SFR8</accession>
<evidence type="ECO:0000313" key="8">
    <source>
        <dbReference type="Proteomes" id="UP000320184"/>
    </source>
</evidence>
<feature type="transmembrane region" description="Helical" evidence="6">
    <location>
        <begin position="89"/>
        <end position="110"/>
    </location>
</feature>
<keyword evidence="2" id="KW-1003">Cell membrane</keyword>
<dbReference type="AlphaFoldDB" id="A0A538SFR8"/>
<evidence type="ECO:0000256" key="1">
    <source>
        <dbReference type="ARBA" id="ARBA00004651"/>
    </source>
</evidence>
<evidence type="ECO:0000256" key="4">
    <source>
        <dbReference type="ARBA" id="ARBA00022989"/>
    </source>
</evidence>
<keyword evidence="3 6" id="KW-0812">Transmembrane</keyword>
<dbReference type="InterPro" id="IPR039428">
    <property type="entry name" value="NUOK/Mnh_C1-like"/>
</dbReference>
<feature type="transmembrane region" description="Helical" evidence="6">
    <location>
        <begin position="122"/>
        <end position="139"/>
    </location>
</feature>
<keyword evidence="5 6" id="KW-0472">Membrane</keyword>
<dbReference type="InterPro" id="IPR038730">
    <property type="entry name" value="HyfE-like"/>
</dbReference>
<evidence type="ECO:0000313" key="7">
    <source>
        <dbReference type="EMBL" id="TMQ50210.1"/>
    </source>
</evidence>
<dbReference type="Pfam" id="PF00420">
    <property type="entry name" value="Oxidored_q2"/>
    <property type="match status" value="1"/>
</dbReference>
<dbReference type="PANTHER" id="PTHR38601:SF1">
    <property type="entry name" value="HYDROGENASE-4 COMPONENT E"/>
    <property type="match status" value="1"/>
</dbReference>
<keyword evidence="4 6" id="KW-1133">Transmembrane helix</keyword>
<dbReference type="PANTHER" id="PTHR38601">
    <property type="entry name" value="HYDROGENASE-4 COMPONENT E"/>
    <property type="match status" value="1"/>
</dbReference>
<comment type="subcellular location">
    <subcellularLocation>
        <location evidence="1">Cell membrane</location>
        <topology evidence="1">Multi-pass membrane protein</topology>
    </subcellularLocation>
</comment>
<reference evidence="7 8" key="1">
    <citation type="journal article" date="2019" name="Nat. Microbiol.">
        <title>Mediterranean grassland soil C-N compound turnover is dependent on rainfall and depth, and is mediated by genomically divergent microorganisms.</title>
        <authorList>
            <person name="Diamond S."/>
            <person name="Andeer P.F."/>
            <person name="Li Z."/>
            <person name="Crits-Christoph A."/>
            <person name="Burstein D."/>
            <person name="Anantharaman K."/>
            <person name="Lane K.R."/>
            <person name="Thomas B.C."/>
            <person name="Pan C."/>
            <person name="Northen T.R."/>
            <person name="Banfield J.F."/>
        </authorList>
    </citation>
    <scope>NUCLEOTIDE SEQUENCE [LARGE SCALE GENOMIC DNA]</scope>
    <source>
        <strain evidence="7">WS_3</strain>
    </source>
</reference>
<comment type="caution">
    <text evidence="7">The sequence shown here is derived from an EMBL/GenBank/DDBJ whole genome shotgun (WGS) entry which is preliminary data.</text>
</comment>
<feature type="transmembrane region" description="Helical" evidence="6">
    <location>
        <begin position="169"/>
        <end position="193"/>
    </location>
</feature>
<name>A0A538SFR8_UNCEI</name>
<sequence>MLPLHDGLVLGVLLLNFFVLGTSRLSSGIRSTALQGAALAALPAVLHPVWSFHKVLLVLGTLAVKSILIPTFLLRAIREASIRREVEPHVGFVGSLLLGALAVAVAFTVARRLPVASSESELLVAASIATVTIGLLVIVTRRKAINQVIGYVLLENGIYLYGLTQSDRVPFLVELGVLLDVFVGVFVMGIVLFDINREFDSLDSARLVHLRER</sequence>
<protein>
    <submittedName>
        <fullName evidence="7">Hydrogenase</fullName>
    </submittedName>
</protein>
<evidence type="ECO:0000256" key="2">
    <source>
        <dbReference type="ARBA" id="ARBA00022475"/>
    </source>
</evidence>
<evidence type="ECO:0000256" key="3">
    <source>
        <dbReference type="ARBA" id="ARBA00022692"/>
    </source>
</evidence>
<dbReference type="EMBL" id="VBOT01000104">
    <property type="protein sequence ID" value="TMQ50210.1"/>
    <property type="molecule type" value="Genomic_DNA"/>
</dbReference>
<feature type="transmembrane region" description="Helical" evidence="6">
    <location>
        <begin position="56"/>
        <end position="77"/>
    </location>
</feature>
<gene>
    <name evidence="7" type="ORF">E6K73_08350</name>
</gene>
<evidence type="ECO:0000256" key="6">
    <source>
        <dbReference type="SAM" id="Phobius"/>
    </source>
</evidence>
<evidence type="ECO:0000256" key="5">
    <source>
        <dbReference type="ARBA" id="ARBA00023136"/>
    </source>
</evidence>
<dbReference type="Proteomes" id="UP000320184">
    <property type="component" value="Unassembled WGS sequence"/>
</dbReference>
<proteinExistence type="predicted"/>
<organism evidence="7 8">
    <name type="scientific">Eiseniibacteriota bacterium</name>
    <dbReference type="NCBI Taxonomy" id="2212470"/>
    <lineage>
        <taxon>Bacteria</taxon>
        <taxon>Candidatus Eiseniibacteriota</taxon>
    </lineage>
</organism>